<feature type="active site" description="Schiff-base intermediate with substrate" evidence="3">
    <location>
        <position position="164"/>
    </location>
</feature>
<dbReference type="GO" id="GO:0005829">
    <property type="term" value="C:cytosol"/>
    <property type="evidence" value="ECO:0007669"/>
    <property type="project" value="TreeGrafter"/>
</dbReference>
<dbReference type="AlphaFoldDB" id="A0A926ND06"/>
<evidence type="ECO:0000256" key="1">
    <source>
        <dbReference type="ARBA" id="ARBA00023239"/>
    </source>
</evidence>
<dbReference type="InterPro" id="IPR002220">
    <property type="entry name" value="DapA-like"/>
</dbReference>
<keyword evidence="1 2" id="KW-0456">Lyase</keyword>
<reference evidence="5" key="1">
    <citation type="submission" date="2020-09" db="EMBL/GenBank/DDBJ databases">
        <title>A novel bacterium of genus Bacillus, isolated from South China Sea.</title>
        <authorList>
            <person name="Huang H."/>
            <person name="Mo K."/>
            <person name="Hu Y."/>
        </authorList>
    </citation>
    <scope>NUCLEOTIDE SEQUENCE</scope>
    <source>
        <strain evidence="5">IB182487</strain>
    </source>
</reference>
<sequence length="299" mass="32835">MKNVKIDGVISTIVTPFNADDSVNEEMLRNEVRYILDSEVDGICACGSTGEGHTLTIEESARICEIVVEEVKGKIPVVGGIIQNSTHQVIKYGKALKDVGVDALQITPVHYLFDPGIEGTINYFKELGEVLDMPIIIYNVVPWALIPIEVIEDLAELPHVIGIKQSAGEMHLLADLLIKVKGKITILAAIDDLHYPAFVMGVDGTLAAIPTVTPHLTVQLWKEVQNGNYEKALKLHETILPIWNAIKEPNMPSKLKEALRLQGRNVGKARKPIQPVTKEESEKIYEALKNAGLLAKSLS</sequence>
<dbReference type="PANTHER" id="PTHR42849:SF1">
    <property type="entry name" value="N-ACETYLNEURAMINATE LYASE"/>
    <property type="match status" value="1"/>
</dbReference>
<keyword evidence="6" id="KW-1185">Reference proteome</keyword>
<dbReference type="GO" id="GO:0008747">
    <property type="term" value="F:N-acetylneuraminate lyase activity"/>
    <property type="evidence" value="ECO:0007669"/>
    <property type="project" value="TreeGrafter"/>
</dbReference>
<proteinExistence type="inferred from homology"/>
<dbReference type="PRINTS" id="PR00146">
    <property type="entry name" value="DHPICSNTHASE"/>
</dbReference>
<feature type="binding site" evidence="4">
    <location>
        <position position="49"/>
    </location>
    <ligand>
        <name>pyruvate</name>
        <dbReference type="ChEBI" id="CHEBI:15361"/>
    </ligand>
</feature>
<dbReference type="SMART" id="SM01130">
    <property type="entry name" value="DHDPS"/>
    <property type="match status" value="1"/>
</dbReference>
<evidence type="ECO:0000256" key="4">
    <source>
        <dbReference type="PIRSR" id="PIRSR001365-2"/>
    </source>
</evidence>
<comment type="similarity">
    <text evidence="2">Belongs to the DapA family.</text>
</comment>
<dbReference type="PIRSF" id="PIRSF001365">
    <property type="entry name" value="DHDPS"/>
    <property type="match status" value="1"/>
</dbReference>
<dbReference type="Pfam" id="PF00701">
    <property type="entry name" value="DHDPS"/>
    <property type="match status" value="1"/>
</dbReference>
<dbReference type="SUPFAM" id="SSF51569">
    <property type="entry name" value="Aldolase"/>
    <property type="match status" value="1"/>
</dbReference>
<name>A0A926ND06_9BACI</name>
<dbReference type="CDD" id="cd00408">
    <property type="entry name" value="DHDPS-like"/>
    <property type="match status" value="1"/>
</dbReference>
<dbReference type="EMBL" id="JACXAI010000024">
    <property type="protein sequence ID" value="MBD1381997.1"/>
    <property type="molecule type" value="Genomic_DNA"/>
</dbReference>
<evidence type="ECO:0000256" key="3">
    <source>
        <dbReference type="PIRSR" id="PIRSR001365-1"/>
    </source>
</evidence>
<dbReference type="RefSeq" id="WP_191159749.1">
    <property type="nucleotide sequence ID" value="NZ_JACXAI010000024.1"/>
</dbReference>
<dbReference type="Gene3D" id="3.20.20.70">
    <property type="entry name" value="Aldolase class I"/>
    <property type="match status" value="1"/>
</dbReference>
<organism evidence="5 6">
    <name type="scientific">Metabacillus arenae</name>
    <dbReference type="NCBI Taxonomy" id="2771434"/>
    <lineage>
        <taxon>Bacteria</taxon>
        <taxon>Bacillati</taxon>
        <taxon>Bacillota</taxon>
        <taxon>Bacilli</taxon>
        <taxon>Bacillales</taxon>
        <taxon>Bacillaceae</taxon>
        <taxon>Metabacillus</taxon>
    </lineage>
</organism>
<accession>A0A926ND06</accession>
<dbReference type="GO" id="GO:0019262">
    <property type="term" value="P:N-acetylneuraminate catabolic process"/>
    <property type="evidence" value="ECO:0007669"/>
    <property type="project" value="TreeGrafter"/>
</dbReference>
<comment type="caution">
    <text evidence="5">The sequence shown here is derived from an EMBL/GenBank/DDBJ whole genome shotgun (WGS) entry which is preliminary data.</text>
</comment>
<evidence type="ECO:0000256" key="2">
    <source>
        <dbReference type="PIRNR" id="PIRNR001365"/>
    </source>
</evidence>
<evidence type="ECO:0000313" key="6">
    <source>
        <dbReference type="Proteomes" id="UP000626844"/>
    </source>
</evidence>
<protein>
    <submittedName>
        <fullName evidence="5">Dihydrodipicolinate synthase family protein</fullName>
    </submittedName>
</protein>
<dbReference type="InterPro" id="IPR013785">
    <property type="entry name" value="Aldolase_TIM"/>
</dbReference>
<dbReference type="Proteomes" id="UP000626844">
    <property type="component" value="Unassembled WGS sequence"/>
</dbReference>
<dbReference type="PANTHER" id="PTHR42849">
    <property type="entry name" value="N-ACETYLNEURAMINATE LYASE"/>
    <property type="match status" value="1"/>
</dbReference>
<feature type="active site" description="Proton donor/acceptor" evidence="3">
    <location>
        <position position="138"/>
    </location>
</feature>
<evidence type="ECO:0000313" key="5">
    <source>
        <dbReference type="EMBL" id="MBD1381997.1"/>
    </source>
</evidence>
<gene>
    <name evidence="5" type="ORF">IC621_17350</name>
</gene>